<dbReference type="GO" id="GO:0004222">
    <property type="term" value="F:metalloendopeptidase activity"/>
    <property type="evidence" value="ECO:0007669"/>
    <property type="project" value="InterPro"/>
</dbReference>
<dbReference type="InterPro" id="IPR002870">
    <property type="entry name" value="Peptidase_M12B_N"/>
</dbReference>
<reference evidence="5" key="1">
    <citation type="submission" date="2021-03" db="EMBL/GenBank/DDBJ databases">
        <authorList>
            <person name="Bekaert M."/>
        </authorList>
    </citation>
    <scope>NUCLEOTIDE SEQUENCE</scope>
</reference>
<dbReference type="PANTHER" id="PTHR11905">
    <property type="entry name" value="ADAM A DISINTEGRIN AND METALLOPROTEASE DOMAIN"/>
    <property type="match status" value="1"/>
</dbReference>
<keyword evidence="2" id="KW-0862">Zinc</keyword>
<name>A0A8S3RL26_MYTED</name>
<evidence type="ECO:0000256" key="2">
    <source>
        <dbReference type="PROSITE-ProRule" id="PRU00276"/>
    </source>
</evidence>
<evidence type="ECO:0000256" key="1">
    <source>
        <dbReference type="ARBA" id="ARBA00023157"/>
    </source>
</evidence>
<feature type="domain" description="Peptidase M12B" evidence="4">
    <location>
        <begin position="272"/>
        <end position="432"/>
    </location>
</feature>
<dbReference type="GO" id="GO:0046872">
    <property type="term" value="F:metal ion binding"/>
    <property type="evidence" value="ECO:0007669"/>
    <property type="project" value="UniProtKB-KW"/>
</dbReference>
<feature type="binding site" evidence="2">
    <location>
        <position position="422"/>
    </location>
    <ligand>
        <name>Zn(2+)</name>
        <dbReference type="ChEBI" id="CHEBI:29105"/>
        <note>catalytic</note>
    </ligand>
</feature>
<feature type="chain" id="PRO_5035918372" evidence="3">
    <location>
        <begin position="29"/>
        <end position="432"/>
    </location>
</feature>
<dbReference type="AlphaFoldDB" id="A0A8S3RL26"/>
<keyword evidence="3" id="KW-0732">Signal</keyword>
<dbReference type="CDD" id="cd04273">
    <property type="entry name" value="ZnMc_ADAMTS_like"/>
    <property type="match status" value="1"/>
</dbReference>
<gene>
    <name evidence="5" type="ORF">MEDL_21331</name>
</gene>
<keyword evidence="5" id="KW-0378">Hydrolase</keyword>
<keyword evidence="2" id="KW-0479">Metal-binding</keyword>
<dbReference type="Pfam" id="PF01562">
    <property type="entry name" value="Pep_M12B_propep"/>
    <property type="match status" value="1"/>
</dbReference>
<evidence type="ECO:0000256" key="3">
    <source>
        <dbReference type="SAM" id="SignalP"/>
    </source>
</evidence>
<dbReference type="SUPFAM" id="SSF55486">
    <property type="entry name" value="Metalloproteases ('zincins'), catalytic domain"/>
    <property type="match status" value="1"/>
</dbReference>
<dbReference type="InterPro" id="IPR001590">
    <property type="entry name" value="Peptidase_M12B"/>
</dbReference>
<dbReference type="PANTHER" id="PTHR11905:SF256">
    <property type="entry name" value="PEPTIDASE M12B DOMAIN-CONTAINING PROTEIN"/>
    <property type="match status" value="1"/>
</dbReference>
<comment type="caution">
    <text evidence="5">The sequence shown here is derived from an EMBL/GenBank/DDBJ whole genome shotgun (WGS) entry which is preliminary data.</text>
</comment>
<keyword evidence="6" id="KW-1185">Reference proteome</keyword>
<feature type="binding site" evidence="2">
    <location>
        <position position="428"/>
    </location>
    <ligand>
        <name>Zn(2+)</name>
        <dbReference type="ChEBI" id="CHEBI:29105"/>
        <note>catalytic</note>
    </ligand>
</feature>
<dbReference type="EC" id="3.4.24.-" evidence="5"/>
<dbReference type="Pfam" id="PF01421">
    <property type="entry name" value="Reprolysin"/>
    <property type="match status" value="1"/>
</dbReference>
<sequence>MKTLSITLCNFHLSFKLIYIILIIPATCDTNDGLHFPDPRQASFVADLDQYEISIPSRVSSNGIHISYSLEPHSGREKRSHQRQKKQKDSIHYKINIDKSDVILKLEPNHKFISPSLLIERRTNSYKNVTDSVFRRYGDRSLCHFTGQIVGDSSSKVALETCNGLWNKLFYKSMIFEMGTDHFHFKRNLKITNTETKSRASIRHSNTSNGHPHIVYNFHVHSNSKIKNILLEKITVPCDAKDNQDEIQRERWEQHGRTRRSTRKRRSISVEHNVEAMVVVDPMMMDYYKNEDVTNYVLTIMNMVVSLFHDASLGNAINIVLVRLVLLEEHQEDLVITHHADKSLRSFCKWQMNMNFKDDDHPNHHDIAILLTKKDICSRMNEPCSTLGLSMMSGMCQPHRSCNINEDTGLAMAFTVAHELGHNFGMKHDGTT</sequence>
<organism evidence="5 6">
    <name type="scientific">Mytilus edulis</name>
    <name type="common">Blue mussel</name>
    <dbReference type="NCBI Taxonomy" id="6550"/>
    <lineage>
        <taxon>Eukaryota</taxon>
        <taxon>Metazoa</taxon>
        <taxon>Spiralia</taxon>
        <taxon>Lophotrochozoa</taxon>
        <taxon>Mollusca</taxon>
        <taxon>Bivalvia</taxon>
        <taxon>Autobranchia</taxon>
        <taxon>Pteriomorphia</taxon>
        <taxon>Mytilida</taxon>
        <taxon>Mytiloidea</taxon>
        <taxon>Mytilidae</taxon>
        <taxon>Mytilinae</taxon>
        <taxon>Mytilus</taxon>
    </lineage>
</organism>
<keyword evidence="1" id="KW-1015">Disulfide bond</keyword>
<evidence type="ECO:0000313" key="6">
    <source>
        <dbReference type="Proteomes" id="UP000683360"/>
    </source>
</evidence>
<accession>A0A8S3RL26</accession>
<feature type="binding site" evidence="2">
    <location>
        <position position="418"/>
    </location>
    <ligand>
        <name>Zn(2+)</name>
        <dbReference type="ChEBI" id="CHEBI:29105"/>
        <note>catalytic</note>
    </ligand>
</feature>
<feature type="signal peptide" evidence="3">
    <location>
        <begin position="1"/>
        <end position="28"/>
    </location>
</feature>
<comment type="caution">
    <text evidence="2">Lacks conserved residue(s) required for the propagation of feature annotation.</text>
</comment>
<dbReference type="Gene3D" id="3.40.390.10">
    <property type="entry name" value="Collagenase (Catalytic Domain)"/>
    <property type="match status" value="1"/>
</dbReference>
<dbReference type="GO" id="GO:0006508">
    <property type="term" value="P:proteolysis"/>
    <property type="evidence" value="ECO:0007669"/>
    <property type="project" value="InterPro"/>
</dbReference>
<dbReference type="OrthoDB" id="6148229at2759"/>
<feature type="active site" evidence="2">
    <location>
        <position position="419"/>
    </location>
</feature>
<evidence type="ECO:0000313" key="5">
    <source>
        <dbReference type="EMBL" id="CAG2207057.1"/>
    </source>
</evidence>
<dbReference type="EMBL" id="CAJPWZ010001069">
    <property type="protein sequence ID" value="CAG2207057.1"/>
    <property type="molecule type" value="Genomic_DNA"/>
</dbReference>
<dbReference type="PROSITE" id="PS50215">
    <property type="entry name" value="ADAM_MEPRO"/>
    <property type="match status" value="1"/>
</dbReference>
<dbReference type="InterPro" id="IPR024079">
    <property type="entry name" value="MetalloPept_cat_dom_sf"/>
</dbReference>
<protein>
    <submittedName>
        <fullName evidence="5">ADAMTS12</fullName>
        <ecNumber evidence="5">3.4.24.-</ecNumber>
    </submittedName>
</protein>
<evidence type="ECO:0000259" key="4">
    <source>
        <dbReference type="PROSITE" id="PS50215"/>
    </source>
</evidence>
<proteinExistence type="predicted"/>
<dbReference type="Proteomes" id="UP000683360">
    <property type="component" value="Unassembled WGS sequence"/>
</dbReference>